<dbReference type="Gene3D" id="3.40.50.150">
    <property type="entry name" value="Vaccinia Virus protein VP39"/>
    <property type="match status" value="1"/>
</dbReference>
<comment type="catalytic activity">
    <reaction evidence="5">
        <text>S-adenosyl 3-(methylsulfanyl)propylamine + putrescine = S-methyl-5'-thioadenosine + spermidine + H(+)</text>
        <dbReference type="Rhea" id="RHEA:12721"/>
        <dbReference type="ChEBI" id="CHEBI:15378"/>
        <dbReference type="ChEBI" id="CHEBI:17509"/>
        <dbReference type="ChEBI" id="CHEBI:57443"/>
        <dbReference type="ChEBI" id="CHEBI:57834"/>
        <dbReference type="ChEBI" id="CHEBI:326268"/>
        <dbReference type="EC" id="2.5.1.16"/>
    </reaction>
</comment>
<feature type="binding site" evidence="5">
    <location>
        <position position="75"/>
    </location>
    <ligand>
        <name>spermidine</name>
        <dbReference type="ChEBI" id="CHEBI:57834"/>
    </ligand>
</feature>
<organism evidence="8 9">
    <name type="scientific">Thermosulfurimonas dismutans</name>
    <dbReference type="NCBI Taxonomy" id="999894"/>
    <lineage>
        <taxon>Bacteria</taxon>
        <taxon>Pseudomonadati</taxon>
        <taxon>Thermodesulfobacteriota</taxon>
        <taxon>Thermodesulfobacteria</taxon>
        <taxon>Thermodesulfobacteriales</taxon>
        <taxon>Thermodesulfobacteriaceae</taxon>
        <taxon>Thermosulfurimonas</taxon>
    </lineage>
</organism>
<dbReference type="PANTHER" id="PTHR11558">
    <property type="entry name" value="SPERMIDINE/SPERMINE SYNTHASE"/>
    <property type="match status" value="1"/>
</dbReference>
<sequence>MAAIMEDSLPTEGQGAKIILGEPVQKGYFYGYEGIVLHEEGGEQAIMILETPFWGRILFINGTAQFTSRDEFIYHEALVHIPIQAFPEGKVKRVLICGGGDFGAAREVLKYPEVEEVLIADIDPRVPRVVKEFFPELLPENPDDPRLKLLTVDAFKLVEDLVSQGQTFDLVIIDSTDPDISTSDFTLELSHSLFSEDFHRLLLKLAPGGAIVQQAATPFTMKNILEGSYKVFTNVYSKGEVFCYRASIPSFGGDNAYVLRFPGGDPGEPRKKSVPATKYYTHEVHRASFALPKFWLTEVLNRNA</sequence>
<comment type="similarity">
    <text evidence="1 5">Belongs to the spermidine/spermine synthase family.</text>
</comment>
<dbReference type="GO" id="GO:0008295">
    <property type="term" value="P:spermidine biosynthetic process"/>
    <property type="evidence" value="ECO:0007669"/>
    <property type="project" value="UniProtKB-UniRule"/>
</dbReference>
<dbReference type="InterPro" id="IPR029063">
    <property type="entry name" value="SAM-dependent_MTases_sf"/>
</dbReference>
<protein>
    <recommendedName>
        <fullName evidence="5">Polyamine aminopropyltransferase</fullName>
    </recommendedName>
    <alternativeName>
        <fullName evidence="5">Putrescine aminopropyltransferase</fullName>
        <shortName evidence="5">PAPT</shortName>
    </alternativeName>
    <alternativeName>
        <fullName evidence="5">Spermidine synthase</fullName>
        <shortName evidence="5">SPDS</shortName>
        <shortName evidence="5">SPDSY</shortName>
        <ecNumber evidence="5">2.5.1.16</ecNumber>
    </alternativeName>
</protein>
<accession>A0A179D4E3</accession>
<dbReference type="STRING" id="999894.TDIS_0876"/>
<dbReference type="InterPro" id="IPR001045">
    <property type="entry name" value="Spermi_synthase"/>
</dbReference>
<dbReference type="HAMAP" id="MF_00198">
    <property type="entry name" value="Spermidine_synth"/>
    <property type="match status" value="1"/>
</dbReference>
<dbReference type="OrthoDB" id="9793120at2"/>
<reference evidence="8 9" key="1">
    <citation type="submission" date="2016-04" db="EMBL/GenBank/DDBJ databases">
        <title>Genome analysis of Thermosulfurimonas dismutans, the first thermophilic sulfur-disproportionating bacterium of the phylum Thermodesulfobacteria.</title>
        <authorList>
            <person name="Mardanov A.V."/>
            <person name="Beletsky A.V."/>
            <person name="Kadnikov V.V."/>
            <person name="Slobodkin A.I."/>
            <person name="Ravin N.V."/>
        </authorList>
    </citation>
    <scope>NUCLEOTIDE SEQUENCE [LARGE SCALE GENOMIC DNA]</scope>
    <source>
        <strain evidence="8 9">S95</strain>
    </source>
</reference>
<dbReference type="InterPro" id="IPR030374">
    <property type="entry name" value="PABS"/>
</dbReference>
<dbReference type="GO" id="GO:0004766">
    <property type="term" value="F:spermidine synthase activity"/>
    <property type="evidence" value="ECO:0007669"/>
    <property type="project" value="UniProtKB-UniRule"/>
</dbReference>
<feature type="binding site" evidence="5">
    <location>
        <begin position="174"/>
        <end position="177"/>
    </location>
    <ligand>
        <name>spermidine</name>
        <dbReference type="ChEBI" id="CHEBI:57834"/>
    </ligand>
</feature>
<dbReference type="PROSITE" id="PS51006">
    <property type="entry name" value="PABS_2"/>
    <property type="match status" value="1"/>
</dbReference>
<keyword evidence="3 5" id="KW-0745">Spermidine biosynthesis</keyword>
<dbReference type="Pfam" id="PF01564">
    <property type="entry name" value="Spermine_synth"/>
    <property type="match status" value="1"/>
</dbReference>
<evidence type="ECO:0000256" key="1">
    <source>
        <dbReference type="ARBA" id="ARBA00007867"/>
    </source>
</evidence>
<keyword evidence="4 5" id="KW-0620">Polyamine biosynthesis</keyword>
<evidence type="ECO:0000313" key="8">
    <source>
        <dbReference type="EMBL" id="OAQ20950.1"/>
    </source>
</evidence>
<dbReference type="PANTHER" id="PTHR11558:SF11">
    <property type="entry name" value="SPERMIDINE SYNTHASE"/>
    <property type="match status" value="1"/>
</dbReference>
<evidence type="ECO:0000256" key="5">
    <source>
        <dbReference type="HAMAP-Rule" id="MF_00198"/>
    </source>
</evidence>
<keyword evidence="2 5" id="KW-0808">Transferase</keyword>
<feature type="binding site" evidence="5">
    <location>
        <begin position="153"/>
        <end position="154"/>
    </location>
    <ligand>
        <name>S-methyl-5'-thioadenosine</name>
        <dbReference type="ChEBI" id="CHEBI:17509"/>
    </ligand>
</feature>
<dbReference type="CDD" id="cd02440">
    <property type="entry name" value="AdoMet_MTases"/>
    <property type="match status" value="1"/>
</dbReference>
<evidence type="ECO:0000259" key="7">
    <source>
        <dbReference type="PROSITE" id="PS51006"/>
    </source>
</evidence>
<evidence type="ECO:0000256" key="3">
    <source>
        <dbReference type="ARBA" id="ARBA00023066"/>
    </source>
</evidence>
<evidence type="ECO:0000256" key="6">
    <source>
        <dbReference type="PROSITE-ProRule" id="PRU00354"/>
    </source>
</evidence>
<evidence type="ECO:0000256" key="2">
    <source>
        <dbReference type="ARBA" id="ARBA00022679"/>
    </source>
</evidence>
<feature type="active site" description="Proton acceptor" evidence="5 6">
    <location>
        <position position="174"/>
    </location>
</feature>
<evidence type="ECO:0000313" key="9">
    <source>
        <dbReference type="Proteomes" id="UP000078390"/>
    </source>
</evidence>
<dbReference type="UniPathway" id="UPA00248">
    <property type="reaction ID" value="UER00314"/>
</dbReference>
<dbReference type="Proteomes" id="UP000078390">
    <property type="component" value="Unassembled WGS sequence"/>
</dbReference>
<name>A0A179D4E3_9BACT</name>
<dbReference type="SUPFAM" id="SSF53335">
    <property type="entry name" value="S-adenosyl-L-methionine-dependent methyltransferases"/>
    <property type="match status" value="1"/>
</dbReference>
<comment type="caution">
    <text evidence="8">The sequence shown here is derived from an EMBL/GenBank/DDBJ whole genome shotgun (WGS) entry which is preliminary data.</text>
</comment>
<dbReference type="EMBL" id="LWLG01000004">
    <property type="protein sequence ID" value="OAQ20950.1"/>
    <property type="molecule type" value="Genomic_DNA"/>
</dbReference>
<feature type="binding site" evidence="5">
    <location>
        <position position="44"/>
    </location>
    <ligand>
        <name>S-methyl-5'-thioadenosine</name>
        <dbReference type="ChEBI" id="CHEBI:17509"/>
    </ligand>
</feature>
<comment type="function">
    <text evidence="5">Catalyzes the irreversible transfer of a propylamine group from the amino donor S-adenosylmethioninamine (decarboxy-AdoMet) to putrescine (1,4-diaminobutane) to yield spermidine.</text>
</comment>
<feature type="domain" description="PABS" evidence="7">
    <location>
        <begin position="7"/>
        <end position="266"/>
    </location>
</feature>
<feature type="binding site" evidence="5">
    <location>
        <position position="101"/>
    </location>
    <ligand>
        <name>spermidine</name>
        <dbReference type="ChEBI" id="CHEBI:57834"/>
    </ligand>
</feature>
<dbReference type="AlphaFoldDB" id="A0A179D4E3"/>
<dbReference type="GO" id="GO:0005829">
    <property type="term" value="C:cytosol"/>
    <property type="evidence" value="ECO:0007669"/>
    <property type="project" value="TreeGrafter"/>
</dbReference>
<comment type="pathway">
    <text evidence="5">Amine and polyamine biosynthesis; spermidine biosynthesis; spermidine from putrescine: step 1/1.</text>
</comment>
<comment type="caution">
    <text evidence="5">Lacks conserved residue(s) required for the propagation of feature annotation.</text>
</comment>
<evidence type="ECO:0000256" key="4">
    <source>
        <dbReference type="ARBA" id="ARBA00023115"/>
    </source>
</evidence>
<gene>
    <name evidence="5" type="primary">speE</name>
    <name evidence="8" type="ORF">TDIS_0876</name>
</gene>
<dbReference type="RefSeq" id="WP_068669701.1">
    <property type="nucleotide sequence ID" value="NZ_LWLG01000004.1"/>
</dbReference>
<proteinExistence type="inferred from homology"/>
<dbReference type="EC" id="2.5.1.16" evidence="5"/>
<comment type="subunit">
    <text evidence="5">Homodimer or homotetramer.</text>
</comment>
<keyword evidence="9" id="KW-1185">Reference proteome</keyword>
<feature type="binding site" evidence="5">
    <location>
        <position position="121"/>
    </location>
    <ligand>
        <name>S-methyl-5'-thioadenosine</name>
        <dbReference type="ChEBI" id="CHEBI:17509"/>
    </ligand>
</feature>